<dbReference type="PANTHER" id="PTHR23419">
    <property type="entry name" value="DIVALENT CATION TOLERANCE CUTA-RELATED"/>
    <property type="match status" value="1"/>
</dbReference>
<gene>
    <name evidence="2" type="ORF">SAMN05216387_10428</name>
</gene>
<comment type="similarity">
    <text evidence="1">Belongs to the CutA family.</text>
</comment>
<dbReference type="PANTHER" id="PTHR23419:SF8">
    <property type="entry name" value="FI09726P"/>
    <property type="match status" value="1"/>
</dbReference>
<dbReference type="STRING" id="1233.SAMN05216387_10428"/>
<dbReference type="RefSeq" id="WP_090828273.1">
    <property type="nucleotide sequence ID" value="NZ_FOBH01000004.1"/>
</dbReference>
<proteinExistence type="inferred from homology"/>
<organism evidence="2 3">
    <name type="scientific">Nitrosovibrio tenuis</name>
    <dbReference type="NCBI Taxonomy" id="1233"/>
    <lineage>
        <taxon>Bacteria</taxon>
        <taxon>Pseudomonadati</taxon>
        <taxon>Pseudomonadota</taxon>
        <taxon>Betaproteobacteria</taxon>
        <taxon>Nitrosomonadales</taxon>
        <taxon>Nitrosomonadaceae</taxon>
        <taxon>Nitrosovibrio</taxon>
    </lineage>
</organism>
<dbReference type="OrthoDB" id="37622at2"/>
<dbReference type="Proteomes" id="UP000198620">
    <property type="component" value="Unassembled WGS sequence"/>
</dbReference>
<dbReference type="Pfam" id="PF03091">
    <property type="entry name" value="CutA1"/>
    <property type="match status" value="1"/>
</dbReference>
<dbReference type="GO" id="GO:0010038">
    <property type="term" value="P:response to metal ion"/>
    <property type="evidence" value="ECO:0007669"/>
    <property type="project" value="InterPro"/>
</dbReference>
<evidence type="ECO:0000313" key="2">
    <source>
        <dbReference type="EMBL" id="SEK96933.1"/>
    </source>
</evidence>
<dbReference type="Gene3D" id="3.30.70.120">
    <property type="match status" value="1"/>
</dbReference>
<dbReference type="EMBL" id="FOBH01000004">
    <property type="protein sequence ID" value="SEK96933.1"/>
    <property type="molecule type" value="Genomic_DNA"/>
</dbReference>
<keyword evidence="3" id="KW-1185">Reference proteome</keyword>
<reference evidence="2 3" key="1">
    <citation type="submission" date="2016-10" db="EMBL/GenBank/DDBJ databases">
        <authorList>
            <person name="de Groot N.N."/>
        </authorList>
    </citation>
    <scope>NUCLEOTIDE SEQUENCE [LARGE SCALE GENOMIC DNA]</scope>
    <source>
        <strain evidence="2 3">Nv1</strain>
    </source>
</reference>
<protein>
    <submittedName>
        <fullName evidence="2">Divalent cation tolerance protein</fullName>
    </submittedName>
</protein>
<dbReference type="GO" id="GO:0005507">
    <property type="term" value="F:copper ion binding"/>
    <property type="evidence" value="ECO:0007669"/>
    <property type="project" value="TreeGrafter"/>
</dbReference>
<sequence>MEPILVITNMPDRSAAMSLARTLVEERLAACVNVLADCTSVYRWDGKSETTAEVPVLIKTVEQHYARLEQVIKSLHPYELPEIIAVPISNGLPSYLKWIENETLDFGTPTPDVK</sequence>
<name>A0A1H7LDA2_9PROT</name>
<dbReference type="SUPFAM" id="SSF54913">
    <property type="entry name" value="GlnB-like"/>
    <property type="match status" value="1"/>
</dbReference>
<evidence type="ECO:0000256" key="1">
    <source>
        <dbReference type="ARBA" id="ARBA00010169"/>
    </source>
</evidence>
<dbReference type="InterPro" id="IPR011322">
    <property type="entry name" value="N-reg_PII-like_a/b"/>
</dbReference>
<evidence type="ECO:0000313" key="3">
    <source>
        <dbReference type="Proteomes" id="UP000198620"/>
    </source>
</evidence>
<dbReference type="InterPro" id="IPR015867">
    <property type="entry name" value="N-reg_PII/ATP_PRibTrfase_C"/>
</dbReference>
<dbReference type="AlphaFoldDB" id="A0A1H7LDA2"/>
<accession>A0A1H7LDA2</accession>
<dbReference type="InterPro" id="IPR004323">
    <property type="entry name" value="Ion_tolerance_CutA"/>
</dbReference>